<feature type="compositionally biased region" description="Basic and acidic residues" evidence="2">
    <location>
        <begin position="15"/>
        <end position="24"/>
    </location>
</feature>
<dbReference type="Gene3D" id="3.30.40.10">
    <property type="entry name" value="Zinc/RING finger domain, C3HC4 (zinc finger)"/>
    <property type="match status" value="1"/>
</dbReference>
<keyword evidence="5" id="KW-1185">Reference proteome</keyword>
<name>A0A2D3VM24_9PEZI</name>
<feature type="domain" description="RING-type" evidence="3">
    <location>
        <begin position="129"/>
        <end position="174"/>
    </location>
</feature>
<dbReference type="EMBL" id="FJUY01000013">
    <property type="protein sequence ID" value="CZT22423.1"/>
    <property type="molecule type" value="Genomic_DNA"/>
</dbReference>
<reference evidence="4 5" key="1">
    <citation type="submission" date="2016-03" db="EMBL/GenBank/DDBJ databases">
        <authorList>
            <person name="Ploux O."/>
        </authorList>
    </citation>
    <scope>NUCLEOTIDE SEQUENCE [LARGE SCALE GENOMIC DNA]</scope>
    <source>
        <strain evidence="4 5">URUG2</strain>
    </source>
</reference>
<proteinExistence type="predicted"/>
<dbReference type="GO" id="GO:0008270">
    <property type="term" value="F:zinc ion binding"/>
    <property type="evidence" value="ECO:0007669"/>
    <property type="project" value="UniProtKB-KW"/>
</dbReference>
<dbReference type="PROSITE" id="PS50089">
    <property type="entry name" value="ZF_RING_2"/>
    <property type="match status" value="1"/>
</dbReference>
<evidence type="ECO:0000256" key="2">
    <source>
        <dbReference type="SAM" id="MobiDB-lite"/>
    </source>
</evidence>
<feature type="compositionally biased region" description="Acidic residues" evidence="2">
    <location>
        <begin position="187"/>
        <end position="199"/>
    </location>
</feature>
<gene>
    <name evidence="4" type="ORF">RCC_08293</name>
</gene>
<keyword evidence="1" id="KW-0863">Zinc-finger</keyword>
<evidence type="ECO:0000313" key="5">
    <source>
        <dbReference type="Proteomes" id="UP000225277"/>
    </source>
</evidence>
<dbReference type="InterPro" id="IPR013083">
    <property type="entry name" value="Znf_RING/FYVE/PHD"/>
</dbReference>
<evidence type="ECO:0000313" key="4">
    <source>
        <dbReference type="EMBL" id="CZT22423.1"/>
    </source>
</evidence>
<dbReference type="AlphaFoldDB" id="A0A2D3VM24"/>
<sequence length="199" mass="21990">MSGYEVEHGIAASQKPDEPRRRPDLSTFFGTLDLVDTSGSRQPQNAHALPLPQDVSAAFRTLANAFDVMRGGEGQAADGGSELLGRLVSSLMESAEHPPKEVEGVSDEFIAQLERIPKKQLEKNPDQSCPICSNPFLEDPHPLVVRLACHGSHLFDLECITPWLKLNPTCPMDREALIKKKAPPQPVEDEEEEFDDMYS</sequence>
<evidence type="ECO:0000259" key="3">
    <source>
        <dbReference type="PROSITE" id="PS50089"/>
    </source>
</evidence>
<keyword evidence="1" id="KW-0479">Metal-binding</keyword>
<keyword evidence="1" id="KW-0862">Zinc</keyword>
<protein>
    <recommendedName>
        <fullName evidence="3">RING-type domain-containing protein</fullName>
    </recommendedName>
</protein>
<evidence type="ECO:0000256" key="1">
    <source>
        <dbReference type="PROSITE-ProRule" id="PRU00175"/>
    </source>
</evidence>
<organism evidence="4 5">
    <name type="scientific">Ramularia collo-cygni</name>
    <dbReference type="NCBI Taxonomy" id="112498"/>
    <lineage>
        <taxon>Eukaryota</taxon>
        <taxon>Fungi</taxon>
        <taxon>Dikarya</taxon>
        <taxon>Ascomycota</taxon>
        <taxon>Pezizomycotina</taxon>
        <taxon>Dothideomycetes</taxon>
        <taxon>Dothideomycetidae</taxon>
        <taxon>Mycosphaerellales</taxon>
        <taxon>Mycosphaerellaceae</taxon>
        <taxon>Ramularia</taxon>
    </lineage>
</organism>
<accession>A0A2D3VM24</accession>
<dbReference type="OrthoDB" id="8062037at2759"/>
<dbReference type="SUPFAM" id="SSF57850">
    <property type="entry name" value="RING/U-box"/>
    <property type="match status" value="1"/>
</dbReference>
<feature type="region of interest" description="Disordered" evidence="2">
    <location>
        <begin position="179"/>
        <end position="199"/>
    </location>
</feature>
<dbReference type="Pfam" id="PF13639">
    <property type="entry name" value="zf-RING_2"/>
    <property type="match status" value="1"/>
</dbReference>
<dbReference type="GeneID" id="35603391"/>
<dbReference type="RefSeq" id="XP_023629312.1">
    <property type="nucleotide sequence ID" value="XM_023773544.1"/>
</dbReference>
<feature type="region of interest" description="Disordered" evidence="2">
    <location>
        <begin position="1"/>
        <end position="25"/>
    </location>
</feature>
<dbReference type="STRING" id="112498.A0A2D3VM24"/>
<dbReference type="InterPro" id="IPR001841">
    <property type="entry name" value="Znf_RING"/>
</dbReference>
<dbReference type="Proteomes" id="UP000225277">
    <property type="component" value="Unassembled WGS sequence"/>
</dbReference>